<organism evidence="1 2">
    <name type="scientific">Brassica rapa subsp. trilocularis</name>
    <dbReference type="NCBI Taxonomy" id="1813537"/>
    <lineage>
        <taxon>Eukaryota</taxon>
        <taxon>Viridiplantae</taxon>
        <taxon>Streptophyta</taxon>
        <taxon>Embryophyta</taxon>
        <taxon>Tracheophyta</taxon>
        <taxon>Spermatophyta</taxon>
        <taxon>Magnoliopsida</taxon>
        <taxon>eudicotyledons</taxon>
        <taxon>Gunneridae</taxon>
        <taxon>Pentapetalae</taxon>
        <taxon>rosids</taxon>
        <taxon>malvids</taxon>
        <taxon>Brassicales</taxon>
        <taxon>Brassicaceae</taxon>
        <taxon>Brassiceae</taxon>
        <taxon>Brassica</taxon>
    </lineage>
</organism>
<dbReference type="Proteomes" id="UP000823674">
    <property type="component" value="Chromosome A08"/>
</dbReference>
<reference evidence="1 2" key="1">
    <citation type="submission" date="2021-03" db="EMBL/GenBank/DDBJ databases">
        <authorList>
            <person name="King G.J."/>
            <person name="Bancroft I."/>
            <person name="Baten A."/>
            <person name="Bloomfield J."/>
            <person name="Borpatragohain P."/>
            <person name="He Z."/>
            <person name="Irish N."/>
            <person name="Irwin J."/>
            <person name="Liu K."/>
            <person name="Mauleon R.P."/>
            <person name="Moore J."/>
            <person name="Morris R."/>
            <person name="Ostergaard L."/>
            <person name="Wang B."/>
            <person name="Wells R."/>
        </authorList>
    </citation>
    <scope>NUCLEOTIDE SEQUENCE [LARGE SCALE GENOMIC DNA]</scope>
    <source>
        <strain evidence="1">R-o-18</strain>
        <tissue evidence="1">Leaf</tissue>
    </source>
</reference>
<evidence type="ECO:0000313" key="1">
    <source>
        <dbReference type="EMBL" id="KAG5388964.1"/>
    </source>
</evidence>
<dbReference type="EMBL" id="JADBGQ010000007">
    <property type="protein sequence ID" value="KAG5388964.1"/>
    <property type="molecule type" value="Genomic_DNA"/>
</dbReference>
<proteinExistence type="predicted"/>
<gene>
    <name evidence="1" type="primary">A08p015260.1_BraROA</name>
    <name evidence="1" type="ORF">IGI04_030505</name>
</gene>
<keyword evidence="2" id="KW-1185">Reference proteome</keyword>
<protein>
    <submittedName>
        <fullName evidence="1">Uncharacterized protein</fullName>
    </submittedName>
</protein>
<sequence>MASWSGRTELPYGELVGTARARHMASLSGQTELAIWHAGRDMPSSPYGELVGTVLALPSSGGFGQSGSVGKPFPVCFPRVVCRRDLIF</sequence>
<name>A0ABQ7LU86_BRACM</name>
<accession>A0ABQ7LU86</accession>
<evidence type="ECO:0000313" key="2">
    <source>
        <dbReference type="Proteomes" id="UP000823674"/>
    </source>
</evidence>
<comment type="caution">
    <text evidence="1">The sequence shown here is derived from an EMBL/GenBank/DDBJ whole genome shotgun (WGS) entry which is preliminary data.</text>
</comment>